<proteinExistence type="predicted"/>
<sequence length="72" mass="8451">MYKFNVFGAVMSVVRKNDEWQLFKESDTGMRVRVYDVVFPTTIEPDEFAQYLDDIYHELSSTKHPKVVSLTT</sequence>
<dbReference type="AlphaFoldDB" id="A0A849VFI7"/>
<gene>
    <name evidence="2" type="ORF">HG263_16710</name>
</gene>
<dbReference type="Pfam" id="PF24697">
    <property type="entry name" value="DUF7661"/>
    <property type="match status" value="1"/>
</dbReference>
<name>A0A849VFI7_9GAMM</name>
<accession>A0A849VFI7</accession>
<dbReference type="InterPro" id="IPR056078">
    <property type="entry name" value="DUF7661"/>
</dbReference>
<comment type="caution">
    <text evidence="2">The sequence shown here is derived from an EMBL/GenBank/DDBJ whole genome shotgun (WGS) entry which is preliminary data.</text>
</comment>
<feature type="domain" description="DUF7661" evidence="1">
    <location>
        <begin position="1"/>
        <end position="70"/>
    </location>
</feature>
<dbReference type="Proteomes" id="UP000586305">
    <property type="component" value="Unassembled WGS sequence"/>
</dbReference>
<protein>
    <recommendedName>
        <fullName evidence="1">DUF7661 domain-containing protein</fullName>
    </recommendedName>
</protein>
<evidence type="ECO:0000259" key="1">
    <source>
        <dbReference type="Pfam" id="PF24697"/>
    </source>
</evidence>
<evidence type="ECO:0000313" key="2">
    <source>
        <dbReference type="EMBL" id="NOU52172.1"/>
    </source>
</evidence>
<dbReference type="EMBL" id="JABBPG010000008">
    <property type="protein sequence ID" value="NOU52172.1"/>
    <property type="molecule type" value="Genomic_DNA"/>
</dbReference>
<evidence type="ECO:0000313" key="3">
    <source>
        <dbReference type="Proteomes" id="UP000586305"/>
    </source>
</evidence>
<organism evidence="2 3">
    <name type="scientific">Pseudoalteromonas caenipelagi</name>
    <dbReference type="NCBI Taxonomy" id="2726988"/>
    <lineage>
        <taxon>Bacteria</taxon>
        <taxon>Pseudomonadati</taxon>
        <taxon>Pseudomonadota</taxon>
        <taxon>Gammaproteobacteria</taxon>
        <taxon>Alteromonadales</taxon>
        <taxon>Pseudoalteromonadaceae</taxon>
        <taxon>Pseudoalteromonas</taxon>
    </lineage>
</organism>
<dbReference type="RefSeq" id="WP_171627231.1">
    <property type="nucleotide sequence ID" value="NZ_JABBPG010000008.1"/>
</dbReference>
<reference evidence="2 3" key="1">
    <citation type="submission" date="2020-04" db="EMBL/GenBank/DDBJ databases">
        <title>Pseudoalteromonas caenipelagi sp. nov., isolated from a tidal flat.</title>
        <authorList>
            <person name="Park S."/>
            <person name="Yoon J.-H."/>
        </authorList>
    </citation>
    <scope>NUCLEOTIDE SEQUENCE [LARGE SCALE GENOMIC DNA]</scope>
    <source>
        <strain evidence="2 3">JBTF-M23</strain>
    </source>
</reference>
<keyword evidence="3" id="KW-1185">Reference proteome</keyword>